<feature type="non-terminal residue" evidence="3">
    <location>
        <position position="1"/>
    </location>
</feature>
<dbReference type="PANTHER" id="PTHR35038:SF6">
    <property type="entry name" value="SURFACE LOCALIZED DECAHEME CYTOCHROME C LIPOPROTEIN"/>
    <property type="match status" value="1"/>
</dbReference>
<evidence type="ECO:0000313" key="3">
    <source>
        <dbReference type="EMBL" id="KKN09545.1"/>
    </source>
</evidence>
<dbReference type="Gene3D" id="3.90.10.10">
    <property type="entry name" value="Cytochrome C3"/>
    <property type="match status" value="1"/>
</dbReference>
<feature type="domain" description="Fibronectin type-III" evidence="2">
    <location>
        <begin position="227"/>
        <end position="311"/>
    </location>
</feature>
<dbReference type="Pfam" id="PF09699">
    <property type="entry name" value="Paired_CXXCH_1"/>
    <property type="match status" value="5"/>
</dbReference>
<dbReference type="InterPro" id="IPR036280">
    <property type="entry name" value="Multihaem_cyt_sf"/>
</dbReference>
<organism evidence="3">
    <name type="scientific">marine sediment metagenome</name>
    <dbReference type="NCBI Taxonomy" id="412755"/>
    <lineage>
        <taxon>unclassified sequences</taxon>
        <taxon>metagenomes</taxon>
        <taxon>ecological metagenomes</taxon>
    </lineage>
</organism>
<dbReference type="Gene3D" id="1.10.1130.10">
    <property type="entry name" value="Flavocytochrome C3, Chain A"/>
    <property type="match status" value="2"/>
</dbReference>
<accession>A0A0F9MQG0</accession>
<feature type="domain" description="Fibronectin type-III" evidence="2">
    <location>
        <begin position="128"/>
        <end position="225"/>
    </location>
</feature>
<dbReference type="InterPro" id="IPR010177">
    <property type="entry name" value="Paired_CXXCH_1"/>
</dbReference>
<evidence type="ECO:0000259" key="2">
    <source>
        <dbReference type="PROSITE" id="PS50853"/>
    </source>
</evidence>
<dbReference type="NCBIfam" id="TIGR01905">
    <property type="entry name" value="paired_CXXCH_1"/>
    <property type="match status" value="3"/>
</dbReference>
<dbReference type="SUPFAM" id="SSF48695">
    <property type="entry name" value="Multiheme cytochromes"/>
    <property type="match status" value="2"/>
</dbReference>
<dbReference type="InterPro" id="IPR036116">
    <property type="entry name" value="FN3_sf"/>
</dbReference>
<dbReference type="PROSITE" id="PS50853">
    <property type="entry name" value="FN3"/>
    <property type="match status" value="2"/>
</dbReference>
<dbReference type="SMART" id="SM00060">
    <property type="entry name" value="FN3"/>
    <property type="match status" value="3"/>
</dbReference>
<evidence type="ECO:0000256" key="1">
    <source>
        <dbReference type="ARBA" id="ARBA00022729"/>
    </source>
</evidence>
<dbReference type="InterPro" id="IPR013783">
    <property type="entry name" value="Ig-like_fold"/>
</dbReference>
<dbReference type="AlphaFoldDB" id="A0A0F9MQG0"/>
<dbReference type="InterPro" id="IPR051829">
    <property type="entry name" value="Multiheme_Cytochr_ET"/>
</dbReference>
<proteinExistence type="predicted"/>
<sequence>AYDYTNSTVSAYSNELSTYTLANKPKKTIVSEPTSNSIKVILNGLNGNPSYTKYAIFNTTLAKYVQADGTLADGAVYQTYAQWGGENGVINTGLQMNTTYSYKTKAQNEDGADTAWSVESSTSTRIMGAKNFTAASGYNDTDLYNIELNWQHGDPNNPATFYELYFSTNDGQNWSSLARNIVGTTYQHKNLKARTTYKYRLLAANTDAEVNENEALTVSATTAFPQPPSNLQGVAENAVNVALTWDAPGGSVTIKGYKIYRNNKEIADTNNTTYSDRVSPKTTYDYFVKAYDKSGYFSDPSNTVSSTTLAMPHGFFKDNTDVCAGCHRTHTATGSALITKQIQKNLCYTCHDGTGSNYNVKAEFGEIGPAKGSTHPIPTNGLKCSDCHDPHGSKDQFGNYYARTLRAKKPDGSFVYQGNEFCGACHGANSPLTGKPGEDHLANFTGTPHDTNLAEPPSGTKIKCVNCHQKHASNVSPLLNELLNGLRLTGNNNSVCFSCHKLAKYAFGGRDLYEQSKHSRPSETGIVDTIDSGYAMGLCDNCHNPHGTPFDDYRRKDKNELCATCHDKKAPPTQTVAMKGTYKTKIGGNTGALFPTATTEIKVRSIALGKASSLLGSEDSFKSSNILVETSRDIYIPPSQPIKIYLNSNPTVVGTTLIGTWSDPLIIVGTRAKNFDITNYLNNHKNEDVFVVLEFPVNTRTVGTISADIWGLYEDKAPLNAKQYYAYQGTTKYSNSAHADTLNPLTVWPDSAETGSGIGSGGAKAGECINCHNPHGKKDAQGNPIDKMLQDKEEDLCFSCHDNPAASARGINIKERFTASPEKSAGGLSIDEWSRHGIYDKDQENSNTKIECTSCHNPHLNNAENKVIDPENKTQLFTATMTDPVTGEQIPDVVSFCMKCHDKSYYLRDGSRYLFMSNWGITLGTIPGPTWGLYNSIREIPYSGNWHGDAAATGEFLSPSSGPSNTNRFYIDRDRDYGPLKAPYKRGMGPLPCTTCHDEHGSSQVFHIKEKINGQNVSIGKSYPGNNMVALCEACHEKTGITNAHKLNCEGGRCHPNYISTTFGLNYPNAPGFCTMCHSHTTQKDGVGGMPKGKL</sequence>
<dbReference type="InterPro" id="IPR003961">
    <property type="entry name" value="FN3_dom"/>
</dbReference>
<comment type="caution">
    <text evidence="3">The sequence shown here is derived from an EMBL/GenBank/DDBJ whole genome shotgun (WGS) entry which is preliminary data.</text>
</comment>
<protein>
    <recommendedName>
        <fullName evidence="2">Fibronectin type-III domain-containing protein</fullName>
    </recommendedName>
</protein>
<keyword evidence="1" id="KW-0732">Signal</keyword>
<dbReference type="PANTHER" id="PTHR35038">
    <property type="entry name" value="DISSIMILATORY SULFITE REDUCTASE SIRA"/>
    <property type="match status" value="1"/>
</dbReference>
<dbReference type="GO" id="GO:0016491">
    <property type="term" value="F:oxidoreductase activity"/>
    <property type="evidence" value="ECO:0007669"/>
    <property type="project" value="TreeGrafter"/>
</dbReference>
<name>A0A0F9MQG0_9ZZZZ</name>
<reference evidence="3" key="1">
    <citation type="journal article" date="2015" name="Nature">
        <title>Complex archaea that bridge the gap between prokaryotes and eukaryotes.</title>
        <authorList>
            <person name="Spang A."/>
            <person name="Saw J.H."/>
            <person name="Jorgensen S.L."/>
            <person name="Zaremba-Niedzwiedzka K."/>
            <person name="Martijn J."/>
            <person name="Lind A.E."/>
            <person name="van Eijk R."/>
            <person name="Schleper C."/>
            <person name="Guy L."/>
            <person name="Ettema T.J."/>
        </authorList>
    </citation>
    <scope>NUCLEOTIDE SEQUENCE</scope>
</reference>
<dbReference type="EMBL" id="LAZR01004335">
    <property type="protein sequence ID" value="KKN09545.1"/>
    <property type="molecule type" value="Genomic_DNA"/>
</dbReference>
<gene>
    <name evidence="3" type="ORF">LCGC14_1045540</name>
</gene>
<dbReference type="SUPFAM" id="SSF49265">
    <property type="entry name" value="Fibronectin type III"/>
    <property type="match status" value="2"/>
</dbReference>
<dbReference type="Gene3D" id="2.60.40.10">
    <property type="entry name" value="Immunoglobulins"/>
    <property type="match status" value="2"/>
</dbReference>
<dbReference type="CDD" id="cd00063">
    <property type="entry name" value="FN3"/>
    <property type="match status" value="2"/>
</dbReference>